<dbReference type="EMBL" id="JBHSJJ010000001">
    <property type="protein sequence ID" value="MFC4870613.1"/>
    <property type="molecule type" value="Genomic_DNA"/>
</dbReference>
<sequence length="210" mass="24433">MKKAIAIMPIVLLLACSDDITLPGAEHPPEEQVHPVDKDPVCHFDLTSEEDDYELLGEWEFVGFQDLKSGEISGYTCLARWAHAIISGYENNPWDYDYPLFLNLRDVAYSGNDPACQGWLQMETITHSTHYIACFQIFNADSLHFQIGEEHIKSDRNIYTFPEIDHHDNYVHGLENTTRFETEANRLYFYYDSDKYRMVFISMMKNKEEG</sequence>
<reference evidence="2" key="1">
    <citation type="journal article" date="2019" name="Int. J. Syst. Evol. Microbiol.">
        <title>The Global Catalogue of Microorganisms (GCM) 10K type strain sequencing project: providing services to taxonomists for standard genome sequencing and annotation.</title>
        <authorList>
            <consortium name="The Broad Institute Genomics Platform"/>
            <consortium name="The Broad Institute Genome Sequencing Center for Infectious Disease"/>
            <person name="Wu L."/>
            <person name="Ma J."/>
        </authorList>
    </citation>
    <scope>NUCLEOTIDE SEQUENCE [LARGE SCALE GENOMIC DNA]</scope>
    <source>
        <strain evidence="2">CGMCC 4.7466</strain>
    </source>
</reference>
<evidence type="ECO:0000313" key="2">
    <source>
        <dbReference type="Proteomes" id="UP001595818"/>
    </source>
</evidence>
<dbReference type="RefSeq" id="WP_377061299.1">
    <property type="nucleotide sequence ID" value="NZ_JBHSJJ010000001.1"/>
</dbReference>
<evidence type="ECO:0008006" key="3">
    <source>
        <dbReference type="Google" id="ProtNLM"/>
    </source>
</evidence>
<evidence type="ECO:0000313" key="1">
    <source>
        <dbReference type="EMBL" id="MFC4870613.1"/>
    </source>
</evidence>
<accession>A0ABV9SW62</accession>
<dbReference type="Proteomes" id="UP001595818">
    <property type="component" value="Unassembled WGS sequence"/>
</dbReference>
<proteinExistence type="predicted"/>
<organism evidence="1 2">
    <name type="scientific">Negadavirga shengliensis</name>
    <dbReference type="NCBI Taxonomy" id="1389218"/>
    <lineage>
        <taxon>Bacteria</taxon>
        <taxon>Pseudomonadati</taxon>
        <taxon>Bacteroidota</taxon>
        <taxon>Cytophagia</taxon>
        <taxon>Cytophagales</taxon>
        <taxon>Cyclobacteriaceae</taxon>
        <taxon>Negadavirga</taxon>
    </lineage>
</organism>
<comment type="caution">
    <text evidence="1">The sequence shown here is derived from an EMBL/GenBank/DDBJ whole genome shotgun (WGS) entry which is preliminary data.</text>
</comment>
<keyword evidence="2" id="KW-1185">Reference proteome</keyword>
<dbReference type="PROSITE" id="PS51257">
    <property type="entry name" value="PROKAR_LIPOPROTEIN"/>
    <property type="match status" value="1"/>
</dbReference>
<name>A0ABV9SW62_9BACT</name>
<protein>
    <recommendedName>
        <fullName evidence="3">Lipoprotein</fullName>
    </recommendedName>
</protein>
<gene>
    <name evidence="1" type="ORF">ACFPFU_02865</name>
</gene>